<dbReference type="EMBL" id="JAZGSY010000037">
    <property type="protein sequence ID" value="KAL1842610.1"/>
    <property type="molecule type" value="Genomic_DNA"/>
</dbReference>
<dbReference type="InterPro" id="IPR016098">
    <property type="entry name" value="CAP/MinC_C"/>
</dbReference>
<organism evidence="5 6">
    <name type="scientific">Humicola insolens</name>
    <name type="common">Soft-rot fungus</name>
    <dbReference type="NCBI Taxonomy" id="85995"/>
    <lineage>
        <taxon>Eukaryota</taxon>
        <taxon>Fungi</taxon>
        <taxon>Dikarya</taxon>
        <taxon>Ascomycota</taxon>
        <taxon>Pezizomycotina</taxon>
        <taxon>Sordariomycetes</taxon>
        <taxon>Sordariomycetidae</taxon>
        <taxon>Sordariales</taxon>
        <taxon>Chaetomiaceae</taxon>
        <taxon>Mycothermus</taxon>
    </lineage>
</organism>
<protein>
    <recommendedName>
        <fullName evidence="2">Adenylyl cyclase-associated protein</fullName>
    </recommendedName>
</protein>
<dbReference type="InterPro" id="IPR013912">
    <property type="entry name" value="Adenylate_cyclase-assoc_CAP_C"/>
</dbReference>
<feature type="compositionally biased region" description="Basic and acidic residues" evidence="3">
    <location>
        <begin position="371"/>
        <end position="388"/>
    </location>
</feature>
<proteinExistence type="inferred from homology"/>
<dbReference type="PANTHER" id="PTHR10652">
    <property type="entry name" value="ADENYLYL CYCLASE-ASSOCIATED PROTEIN"/>
    <property type="match status" value="1"/>
</dbReference>
<evidence type="ECO:0000313" key="6">
    <source>
        <dbReference type="Proteomes" id="UP001583172"/>
    </source>
</evidence>
<feature type="compositionally biased region" description="Basic and acidic residues" evidence="3">
    <location>
        <begin position="329"/>
        <end position="338"/>
    </location>
</feature>
<dbReference type="Pfam" id="PF08603">
    <property type="entry name" value="CAP_C"/>
    <property type="match status" value="1"/>
</dbReference>
<dbReference type="InterPro" id="IPR036223">
    <property type="entry name" value="CAP_C_sf"/>
</dbReference>
<sequence length="543" mass="58148">MATNQMHNLTTLIKRLEAATSRLEDIAQSAFELPQSATAAIQQSAAIPAPPSPAPPQTAIGPTPPAAAAAPPPPPEPVPESIEEFDNLLSQSLDKWVKISNNIGGLVAQQAAKVLEAFKEERKFLLITTKAKKPDMKGADMSVFQDLVKPISNLMTAVGGIKDSNRGDQNYNNLATVAESMMALAWVTIDIKPFKHVEESLAAAQFWGNKVLTAHKNKDEKQVEWVNTYYQVFRDLADYVKTYFPNGIPWNPQGLPAAEAAKAVNAAASTTSAPPAPARGAGGPPPPPPPGPPPVLKINELPSQPAAPSGLGAVFSELNKGEAVTKGLRKVDKSEMTHKNPSLRAGSTVPDRSPSSSAIRGKSPAPPGTKPKPESMRVKKPPKKELEGNKWTIENYDKPTSPIEIEVTLSQSVLISKCVNTTIILRGKANAVTVENTQRLSLVVESLVSTVDVVKSANFALQVLETIPTVLLDQIDGAQIYLSKESSSTRVYSSKSAGINLYVLAPGEGEEEDYKELPLPSQICSWWDPEKGDVVNEIVSHAG</sequence>
<keyword evidence="6" id="KW-1185">Reference proteome</keyword>
<dbReference type="SUPFAM" id="SSF69340">
    <property type="entry name" value="C-terminal domain of adenylylcyclase associated protein"/>
    <property type="match status" value="1"/>
</dbReference>
<gene>
    <name evidence="5" type="ORF">VTJ49DRAFT_4658</name>
</gene>
<comment type="similarity">
    <text evidence="1 2">Belongs to the CAP family.</text>
</comment>
<dbReference type="InterPro" id="IPR053950">
    <property type="entry name" value="CAP_N"/>
</dbReference>
<dbReference type="PANTHER" id="PTHR10652:SF0">
    <property type="entry name" value="ADENYLYL CYCLASE-ASSOCIATED PROTEIN"/>
    <property type="match status" value="1"/>
</dbReference>
<comment type="caution">
    <text evidence="5">The sequence shown here is derived from an EMBL/GenBank/DDBJ whole genome shotgun (WGS) entry which is preliminary data.</text>
</comment>
<name>A0ABR3VL27_HUMIN</name>
<evidence type="ECO:0000256" key="1">
    <source>
        <dbReference type="ARBA" id="ARBA00007659"/>
    </source>
</evidence>
<dbReference type="InterPro" id="IPR001837">
    <property type="entry name" value="Adenylate_cyclase-assoc_CAP"/>
</dbReference>
<feature type="domain" description="C-CAP/cofactor C-like" evidence="4">
    <location>
        <begin position="381"/>
        <end position="519"/>
    </location>
</feature>
<evidence type="ECO:0000256" key="2">
    <source>
        <dbReference type="RuleBase" id="RU000647"/>
    </source>
</evidence>
<dbReference type="InterPro" id="IPR013992">
    <property type="entry name" value="Adenylate_cyclase-assoc_CAP_N"/>
</dbReference>
<dbReference type="PROSITE" id="PS51329">
    <property type="entry name" value="C_CAP_COFACTOR_C"/>
    <property type="match status" value="1"/>
</dbReference>
<feature type="region of interest" description="Disordered" evidence="3">
    <location>
        <begin position="326"/>
        <end position="388"/>
    </location>
</feature>
<feature type="region of interest" description="Disordered" evidence="3">
    <location>
        <begin position="45"/>
        <end position="80"/>
    </location>
</feature>
<dbReference type="Pfam" id="PF21938">
    <property type="entry name" value="CAP_N"/>
    <property type="match status" value="1"/>
</dbReference>
<dbReference type="Pfam" id="PF01213">
    <property type="entry name" value="CAP_N-CM"/>
    <property type="match status" value="1"/>
</dbReference>
<evidence type="ECO:0000313" key="5">
    <source>
        <dbReference type="EMBL" id="KAL1842610.1"/>
    </source>
</evidence>
<dbReference type="Gene3D" id="2.160.20.70">
    <property type="match status" value="1"/>
</dbReference>
<dbReference type="InterPro" id="IPR036222">
    <property type="entry name" value="CAP_N_sf"/>
</dbReference>
<evidence type="ECO:0000259" key="4">
    <source>
        <dbReference type="PROSITE" id="PS51329"/>
    </source>
</evidence>
<dbReference type="Proteomes" id="UP001583172">
    <property type="component" value="Unassembled WGS sequence"/>
</dbReference>
<feature type="region of interest" description="Disordered" evidence="3">
    <location>
        <begin position="266"/>
        <end position="312"/>
    </location>
</feature>
<accession>A0ABR3VL27</accession>
<feature type="compositionally biased region" description="Pro residues" evidence="3">
    <location>
        <begin position="48"/>
        <end position="78"/>
    </location>
</feature>
<reference evidence="5 6" key="1">
    <citation type="journal article" date="2024" name="Commun. Biol.">
        <title>Comparative genomic analysis of thermophilic fungi reveals convergent evolutionary adaptations and gene losses.</title>
        <authorList>
            <person name="Steindorff A.S."/>
            <person name="Aguilar-Pontes M.V."/>
            <person name="Robinson A.J."/>
            <person name="Andreopoulos B."/>
            <person name="LaButti K."/>
            <person name="Kuo A."/>
            <person name="Mondo S."/>
            <person name="Riley R."/>
            <person name="Otillar R."/>
            <person name="Haridas S."/>
            <person name="Lipzen A."/>
            <person name="Grimwood J."/>
            <person name="Schmutz J."/>
            <person name="Clum A."/>
            <person name="Reid I.D."/>
            <person name="Moisan M.C."/>
            <person name="Butler G."/>
            <person name="Nguyen T.T.M."/>
            <person name="Dewar K."/>
            <person name="Conant G."/>
            <person name="Drula E."/>
            <person name="Henrissat B."/>
            <person name="Hansel C."/>
            <person name="Singer S."/>
            <person name="Hutchinson M.I."/>
            <person name="de Vries R.P."/>
            <person name="Natvig D.O."/>
            <person name="Powell A.J."/>
            <person name="Tsang A."/>
            <person name="Grigoriev I.V."/>
        </authorList>
    </citation>
    <scope>NUCLEOTIDE SEQUENCE [LARGE SCALE GENOMIC DNA]</scope>
    <source>
        <strain evidence="5 6">CBS 620.91</strain>
    </source>
</reference>
<dbReference type="Gene3D" id="1.25.40.330">
    <property type="entry name" value="Adenylate cyclase-associated CAP, N-terminal domain"/>
    <property type="match status" value="1"/>
</dbReference>
<dbReference type="InterPro" id="IPR018106">
    <property type="entry name" value="CAP_CS_N"/>
</dbReference>
<dbReference type="InterPro" id="IPR017901">
    <property type="entry name" value="C-CAP_CF_C-like"/>
</dbReference>
<dbReference type="PROSITE" id="PS01088">
    <property type="entry name" value="CAP_1"/>
    <property type="match status" value="1"/>
</dbReference>
<dbReference type="SUPFAM" id="SSF101278">
    <property type="entry name" value="N-terminal domain of adenylylcyclase associated protein, CAP"/>
    <property type="match status" value="1"/>
</dbReference>
<dbReference type="InterPro" id="IPR006599">
    <property type="entry name" value="CARP_motif"/>
</dbReference>
<feature type="compositionally biased region" description="Pro residues" evidence="3">
    <location>
        <begin position="283"/>
        <end position="295"/>
    </location>
</feature>
<dbReference type="SMART" id="SM00673">
    <property type="entry name" value="CARP"/>
    <property type="match status" value="2"/>
</dbReference>
<evidence type="ECO:0000256" key="3">
    <source>
        <dbReference type="SAM" id="MobiDB-lite"/>
    </source>
</evidence>